<feature type="region of interest" description="Disordered" evidence="1">
    <location>
        <begin position="1"/>
        <end position="55"/>
    </location>
</feature>
<feature type="region of interest" description="Disordered" evidence="1">
    <location>
        <begin position="110"/>
        <end position="151"/>
    </location>
</feature>
<evidence type="ECO:0008006" key="4">
    <source>
        <dbReference type="Google" id="ProtNLM"/>
    </source>
</evidence>
<proteinExistence type="predicted"/>
<evidence type="ECO:0000313" key="2">
    <source>
        <dbReference type="EMBL" id="KAK8043996.1"/>
    </source>
</evidence>
<reference evidence="2 3" key="1">
    <citation type="submission" date="2023-01" db="EMBL/GenBank/DDBJ databases">
        <title>Analysis of 21 Apiospora genomes using comparative genomics revels a genus with tremendous synthesis potential of carbohydrate active enzymes and secondary metabolites.</title>
        <authorList>
            <person name="Sorensen T."/>
        </authorList>
    </citation>
    <scope>NUCLEOTIDE SEQUENCE [LARGE SCALE GENOMIC DNA]</scope>
    <source>
        <strain evidence="2 3">CBS 33761</strain>
    </source>
</reference>
<organism evidence="2 3">
    <name type="scientific">Apiospora rasikravindrae</name>
    <dbReference type="NCBI Taxonomy" id="990691"/>
    <lineage>
        <taxon>Eukaryota</taxon>
        <taxon>Fungi</taxon>
        <taxon>Dikarya</taxon>
        <taxon>Ascomycota</taxon>
        <taxon>Pezizomycotina</taxon>
        <taxon>Sordariomycetes</taxon>
        <taxon>Xylariomycetidae</taxon>
        <taxon>Amphisphaeriales</taxon>
        <taxon>Apiosporaceae</taxon>
        <taxon>Apiospora</taxon>
    </lineage>
</organism>
<sequence length="317" mass="35136">MTDETPSKKRPRGIIDAILAKSRAAAEKKRKRNAGEEVSDDEQLEDPMRPRYPNGIAKSIEDVTSMASQYAARQPDGQFPLSHVQFLRYNPHGRLLRITDHEDPRRHISRARSQAMRPSSQTPARSPSASPTTVSSASQQTEDPPKKKAKLGGCCGHCGKRGHEVESCAGPPADDGFIHACPIHNSGSHSLGDCREAKDMTLDQEYSHLVAARANLPPLHYKTCWEHIAVDHIARVGKNAVEDALPFSTDFSLTIPLERFEEYNYDDPAPEFLGHEPETANIAAFKAWYNQEIPEENDGSNSEIVIDEEGTIFEGET</sequence>
<protein>
    <recommendedName>
        <fullName evidence="4">CCHC-type domain-containing protein</fullName>
    </recommendedName>
</protein>
<name>A0ABR1TBK0_9PEZI</name>
<evidence type="ECO:0000256" key="1">
    <source>
        <dbReference type="SAM" id="MobiDB-lite"/>
    </source>
</evidence>
<dbReference type="Proteomes" id="UP001444661">
    <property type="component" value="Unassembled WGS sequence"/>
</dbReference>
<dbReference type="EMBL" id="JAQQWK010000003">
    <property type="protein sequence ID" value="KAK8043996.1"/>
    <property type="molecule type" value="Genomic_DNA"/>
</dbReference>
<comment type="caution">
    <text evidence="2">The sequence shown here is derived from an EMBL/GenBank/DDBJ whole genome shotgun (WGS) entry which is preliminary data.</text>
</comment>
<gene>
    <name evidence="2" type="ORF">PG993_004020</name>
</gene>
<accession>A0ABR1TBK0</accession>
<keyword evidence="3" id="KW-1185">Reference proteome</keyword>
<evidence type="ECO:0000313" key="3">
    <source>
        <dbReference type="Proteomes" id="UP001444661"/>
    </source>
</evidence>
<feature type="compositionally biased region" description="Low complexity" evidence="1">
    <location>
        <begin position="118"/>
        <end position="141"/>
    </location>
</feature>